<name>A0A2P2NNK1_RHIMU</name>
<evidence type="ECO:0000313" key="1">
    <source>
        <dbReference type="EMBL" id="MBX43974.1"/>
    </source>
</evidence>
<dbReference type="AlphaFoldDB" id="A0A2P2NNK1"/>
<organism evidence="1">
    <name type="scientific">Rhizophora mucronata</name>
    <name type="common">Asiatic mangrove</name>
    <dbReference type="NCBI Taxonomy" id="61149"/>
    <lineage>
        <taxon>Eukaryota</taxon>
        <taxon>Viridiplantae</taxon>
        <taxon>Streptophyta</taxon>
        <taxon>Embryophyta</taxon>
        <taxon>Tracheophyta</taxon>
        <taxon>Spermatophyta</taxon>
        <taxon>Magnoliopsida</taxon>
        <taxon>eudicotyledons</taxon>
        <taxon>Gunneridae</taxon>
        <taxon>Pentapetalae</taxon>
        <taxon>rosids</taxon>
        <taxon>fabids</taxon>
        <taxon>Malpighiales</taxon>
        <taxon>Rhizophoraceae</taxon>
        <taxon>Rhizophora</taxon>
    </lineage>
</organism>
<protein>
    <submittedName>
        <fullName evidence="1">Uncharacterized protein</fullName>
    </submittedName>
</protein>
<dbReference type="EMBL" id="GGEC01063490">
    <property type="protein sequence ID" value="MBX43974.1"/>
    <property type="molecule type" value="Transcribed_RNA"/>
</dbReference>
<sequence length="34" mass="3934">MSSVSSLIICVITCFKTCFSHVIKFYWITYSVLL</sequence>
<reference evidence="1" key="1">
    <citation type="submission" date="2018-02" db="EMBL/GenBank/DDBJ databases">
        <title>Rhizophora mucronata_Transcriptome.</title>
        <authorList>
            <person name="Meera S.P."/>
            <person name="Sreeshan A."/>
            <person name="Augustine A."/>
        </authorList>
    </citation>
    <scope>NUCLEOTIDE SEQUENCE</scope>
    <source>
        <tissue evidence="1">Leaf</tissue>
    </source>
</reference>
<proteinExistence type="predicted"/>
<accession>A0A2P2NNK1</accession>